<dbReference type="Pfam" id="PF10142">
    <property type="entry name" value="PhoPQ_related"/>
    <property type="match status" value="1"/>
</dbReference>
<keyword evidence="3" id="KW-1185">Reference proteome</keyword>
<dbReference type="AlphaFoldDB" id="A0A6J8D5R6"/>
<evidence type="ECO:0000256" key="1">
    <source>
        <dbReference type="SAM" id="SignalP"/>
    </source>
</evidence>
<feature type="chain" id="PRO_5026979397" evidence="1">
    <location>
        <begin position="17"/>
        <end position="544"/>
    </location>
</feature>
<evidence type="ECO:0000313" key="3">
    <source>
        <dbReference type="Proteomes" id="UP000507470"/>
    </source>
</evidence>
<protein>
    <submittedName>
        <fullName evidence="2">Uncharacterized protein</fullName>
    </submittedName>
</protein>
<evidence type="ECO:0000313" key="2">
    <source>
        <dbReference type="EMBL" id="CAC5402454.1"/>
    </source>
</evidence>
<dbReference type="EMBL" id="CACVKT020006490">
    <property type="protein sequence ID" value="CAC5402454.1"/>
    <property type="molecule type" value="Genomic_DNA"/>
</dbReference>
<proteinExistence type="predicted"/>
<sequence>MFCIFVLGILIHGAFPAALDDYVYRNDPYYKFEEIGKESGPGYTMYMINMTSQKWKSEDRLDHPIWWHYLAITIPDKIVYKDAAFMLIDGGSNDDAPPTVSDNFVALTVAFAVSTGCIGADLKMIPNQPIVFKDDPEQKKRKEDAVIAWTWKTFVEKNSSDPEFLLRFPMTKASVRGMDTIASISKEKTGNVINNFFIAGASKRGWTTWTTAAVDKRVVAMAPLVMDLLNIQKSLHHHYRSLGGWTFAFDDYYHLNFTQDLDNPNTTKMATHIDPISYNSRYTSIPKMIVTTGGDEFFIPDDSHYYFGELDGPKLLRKVPNAEHSMAGHEIGLLFSLRAFFLSVITNTTLPDMGWQKEFTPTGGKIYLKTDRKPKTIQAYHAKTTDNKRRDFRLVIGQPGDPSKAFPHIVPWVAEKVKDMATFDGLDESVHEYTTETMIIPDTFPFPDCSGRDFRLVIGQPGDPSKAFPHIVPWVAENVKDMGNNTYMAEFTNPPNGRWLAFFIQATFDGLDESVHEYTTETMIIPDTFPFHDCSGLSCRGTLV</sequence>
<dbReference type="OrthoDB" id="2020799at2759"/>
<organism evidence="2 3">
    <name type="scientific">Mytilus coruscus</name>
    <name type="common">Sea mussel</name>
    <dbReference type="NCBI Taxonomy" id="42192"/>
    <lineage>
        <taxon>Eukaryota</taxon>
        <taxon>Metazoa</taxon>
        <taxon>Spiralia</taxon>
        <taxon>Lophotrochozoa</taxon>
        <taxon>Mollusca</taxon>
        <taxon>Bivalvia</taxon>
        <taxon>Autobranchia</taxon>
        <taxon>Pteriomorphia</taxon>
        <taxon>Mytilida</taxon>
        <taxon>Mytiloidea</taxon>
        <taxon>Mytilidae</taxon>
        <taxon>Mytilinae</taxon>
        <taxon>Mytilus</taxon>
    </lineage>
</organism>
<keyword evidence="1" id="KW-0732">Signal</keyword>
<gene>
    <name evidence="2" type="ORF">MCOR_36393</name>
</gene>
<feature type="signal peptide" evidence="1">
    <location>
        <begin position="1"/>
        <end position="16"/>
    </location>
</feature>
<dbReference type="InterPro" id="IPR029058">
    <property type="entry name" value="AB_hydrolase_fold"/>
</dbReference>
<name>A0A6J8D5R6_MYTCO</name>
<reference evidence="2 3" key="1">
    <citation type="submission" date="2020-06" db="EMBL/GenBank/DDBJ databases">
        <authorList>
            <person name="Li R."/>
            <person name="Bekaert M."/>
        </authorList>
    </citation>
    <scope>NUCLEOTIDE SEQUENCE [LARGE SCALE GENOMIC DNA]</scope>
    <source>
        <strain evidence="3">wild</strain>
    </source>
</reference>
<dbReference type="PANTHER" id="PTHR31497:SF0">
    <property type="entry name" value="AUTOCRINE PROLIFERATION REPRESSOR PROTEIN A"/>
    <property type="match status" value="1"/>
</dbReference>
<dbReference type="InterPro" id="IPR009199">
    <property type="entry name" value="PhoPQ-act_pathogen-rel_PqaA"/>
</dbReference>
<dbReference type="PANTHER" id="PTHR31497">
    <property type="entry name" value="AUTOCRINE PROLIFERATION REPRESSOR PROTEIN A"/>
    <property type="match status" value="1"/>
</dbReference>
<dbReference type="Proteomes" id="UP000507470">
    <property type="component" value="Unassembled WGS sequence"/>
</dbReference>
<dbReference type="Gene3D" id="3.40.50.1820">
    <property type="entry name" value="alpha/beta hydrolase"/>
    <property type="match status" value="1"/>
</dbReference>
<accession>A0A6J8D5R6</accession>
<dbReference type="SUPFAM" id="SSF53474">
    <property type="entry name" value="alpha/beta-Hydrolases"/>
    <property type="match status" value="1"/>
</dbReference>